<feature type="domain" description="G-protein coupled receptors family 3 profile" evidence="10">
    <location>
        <begin position="73"/>
        <end position="256"/>
    </location>
</feature>
<dbReference type="EMBL" id="MCGO01000011">
    <property type="protein sequence ID" value="ORY48603.1"/>
    <property type="molecule type" value="Genomic_DNA"/>
</dbReference>
<evidence type="ECO:0000256" key="1">
    <source>
        <dbReference type="ARBA" id="ARBA00004141"/>
    </source>
</evidence>
<name>A0A1Y2CNN7_9FUNG</name>
<evidence type="ECO:0000259" key="10">
    <source>
        <dbReference type="PROSITE" id="PS50259"/>
    </source>
</evidence>
<dbReference type="PROSITE" id="PS50259">
    <property type="entry name" value="G_PROTEIN_RECEP_F3_4"/>
    <property type="match status" value="1"/>
</dbReference>
<feature type="transmembrane region" description="Helical" evidence="9">
    <location>
        <begin position="178"/>
        <end position="197"/>
    </location>
</feature>
<keyword evidence="12" id="KW-1185">Reference proteome</keyword>
<evidence type="ECO:0000256" key="8">
    <source>
        <dbReference type="ARBA" id="ARBA00023224"/>
    </source>
</evidence>
<keyword evidence="7" id="KW-0325">Glycoprotein</keyword>
<comment type="subcellular location">
    <subcellularLocation>
        <location evidence="1">Membrane</location>
        <topology evidence="1">Multi-pass membrane protein</topology>
    </subcellularLocation>
</comment>
<evidence type="ECO:0000256" key="7">
    <source>
        <dbReference type="ARBA" id="ARBA00023180"/>
    </source>
</evidence>
<evidence type="ECO:0000256" key="5">
    <source>
        <dbReference type="ARBA" id="ARBA00023136"/>
    </source>
</evidence>
<keyword evidence="8" id="KW-0807">Transducer</keyword>
<gene>
    <name evidence="11" type="ORF">BCR33DRAFT_39803</name>
</gene>
<accession>A0A1Y2CNN7</accession>
<evidence type="ECO:0000256" key="9">
    <source>
        <dbReference type="SAM" id="Phobius"/>
    </source>
</evidence>
<keyword evidence="4" id="KW-0297">G-protein coupled receptor</keyword>
<evidence type="ECO:0000313" key="11">
    <source>
        <dbReference type="EMBL" id="ORY48603.1"/>
    </source>
</evidence>
<dbReference type="Proteomes" id="UP000193642">
    <property type="component" value="Unassembled WGS sequence"/>
</dbReference>
<feature type="transmembrane region" description="Helical" evidence="9">
    <location>
        <begin position="37"/>
        <end position="64"/>
    </location>
</feature>
<feature type="transmembrane region" description="Helical" evidence="9">
    <location>
        <begin position="238"/>
        <end position="258"/>
    </location>
</feature>
<evidence type="ECO:0000313" key="12">
    <source>
        <dbReference type="Proteomes" id="UP000193642"/>
    </source>
</evidence>
<evidence type="ECO:0000256" key="6">
    <source>
        <dbReference type="ARBA" id="ARBA00023170"/>
    </source>
</evidence>
<comment type="caution">
    <text evidence="11">The sequence shown here is derived from an EMBL/GenBank/DDBJ whole genome shotgun (WGS) entry which is preliminary data.</text>
</comment>
<evidence type="ECO:0000256" key="3">
    <source>
        <dbReference type="ARBA" id="ARBA00022989"/>
    </source>
</evidence>
<dbReference type="PANTHER" id="PTHR10519:SF20">
    <property type="entry name" value="G-PROTEIN COUPLED RECEPTOR 156-RELATED"/>
    <property type="match status" value="1"/>
</dbReference>
<organism evidence="11 12">
    <name type="scientific">Rhizoclosmatium globosum</name>
    <dbReference type="NCBI Taxonomy" id="329046"/>
    <lineage>
        <taxon>Eukaryota</taxon>
        <taxon>Fungi</taxon>
        <taxon>Fungi incertae sedis</taxon>
        <taxon>Chytridiomycota</taxon>
        <taxon>Chytridiomycota incertae sedis</taxon>
        <taxon>Chytridiomycetes</taxon>
        <taxon>Chytridiales</taxon>
        <taxon>Chytriomycetaceae</taxon>
        <taxon>Rhizoclosmatium</taxon>
    </lineage>
</organism>
<dbReference type="PANTHER" id="PTHR10519">
    <property type="entry name" value="GABA-B RECEPTOR"/>
    <property type="match status" value="1"/>
</dbReference>
<evidence type="ECO:0000256" key="2">
    <source>
        <dbReference type="ARBA" id="ARBA00022692"/>
    </source>
</evidence>
<dbReference type="AlphaFoldDB" id="A0A1Y2CNN7"/>
<dbReference type="GO" id="GO:0004965">
    <property type="term" value="F:G protein-coupled GABA receptor activity"/>
    <property type="evidence" value="ECO:0007669"/>
    <property type="project" value="InterPro"/>
</dbReference>
<reference evidence="11 12" key="1">
    <citation type="submission" date="2016-07" db="EMBL/GenBank/DDBJ databases">
        <title>Pervasive Adenine N6-methylation of Active Genes in Fungi.</title>
        <authorList>
            <consortium name="DOE Joint Genome Institute"/>
            <person name="Mondo S.J."/>
            <person name="Dannebaum R.O."/>
            <person name="Kuo R.C."/>
            <person name="Labutti K."/>
            <person name="Haridas S."/>
            <person name="Kuo A."/>
            <person name="Salamov A."/>
            <person name="Ahrendt S.R."/>
            <person name="Lipzen A."/>
            <person name="Sullivan W."/>
            <person name="Andreopoulos W.B."/>
            <person name="Clum A."/>
            <person name="Lindquist E."/>
            <person name="Daum C."/>
            <person name="Ramamoorthy G.K."/>
            <person name="Gryganskyi A."/>
            <person name="Culley D."/>
            <person name="Magnuson J.K."/>
            <person name="James T.Y."/>
            <person name="O'Malley M.A."/>
            <person name="Stajich J.E."/>
            <person name="Spatafora J.W."/>
            <person name="Visel A."/>
            <person name="Grigoriev I.V."/>
        </authorList>
    </citation>
    <scope>NUCLEOTIDE SEQUENCE [LARGE SCALE GENOMIC DNA]</scope>
    <source>
        <strain evidence="11 12">JEL800</strain>
    </source>
</reference>
<keyword evidence="2 9" id="KW-0812">Transmembrane</keyword>
<keyword evidence="3 9" id="KW-1133">Transmembrane helix</keyword>
<dbReference type="Pfam" id="PF00003">
    <property type="entry name" value="7tm_3"/>
    <property type="match status" value="1"/>
</dbReference>
<evidence type="ECO:0000256" key="4">
    <source>
        <dbReference type="ARBA" id="ARBA00023040"/>
    </source>
</evidence>
<feature type="transmembrane region" description="Helical" evidence="9">
    <location>
        <begin position="84"/>
        <end position="103"/>
    </location>
</feature>
<sequence length="448" mass="49856">MIFYQGTSQPPLDGSKNLPIELQANAKTIATIIGLEITGIAFGIICLAFILFLTFLSIFVLASILPLASLSTYTSQATDLSCKLTVWLPLVGLALQVGSMSVKNLRLFIIFGFLNPKKWLVRDLIYLASLMAFVGMEIALLLVWTYITVPKASSLVINSNNDFVVVCSSDNPHDWPNYLLWIYNAVLLLLQILAGYLTMNVGPEYNESTLLILSSVLIGLLSAIISSDSHTSDIQQLFLLRPLLVSLLEMALLTMFILPKVLASTSDIRAIILKSSIKSLSLKRRKESLEKQTDLKSYPQLDTISALPASDVTTLKRSDQMKSSTVSRSIRISTVSSKLAYERKSDVPLYSCEVVYSSTGLFQNWTNGVIYIVRCREKVIIVFTSLCEEASHAIPILESTVVYETKLECGECKVVRITITCNLKRYPSRYIDFYNGEQAAAFLRLLHE</sequence>
<feature type="transmembrane region" description="Helical" evidence="9">
    <location>
        <begin position="124"/>
        <end position="147"/>
    </location>
</feature>
<feature type="transmembrane region" description="Helical" evidence="9">
    <location>
        <begin position="209"/>
        <end position="226"/>
    </location>
</feature>
<dbReference type="InterPro" id="IPR002455">
    <property type="entry name" value="GPCR3_GABA-B"/>
</dbReference>
<dbReference type="InterPro" id="IPR017978">
    <property type="entry name" value="GPCR_3_C"/>
</dbReference>
<protein>
    <recommendedName>
        <fullName evidence="10">G-protein coupled receptors family 3 profile domain-containing protein</fullName>
    </recommendedName>
</protein>
<dbReference type="OrthoDB" id="2112804at2759"/>
<dbReference type="GO" id="GO:0038039">
    <property type="term" value="C:G protein-coupled receptor heterodimeric complex"/>
    <property type="evidence" value="ECO:0007669"/>
    <property type="project" value="TreeGrafter"/>
</dbReference>
<proteinExistence type="predicted"/>
<keyword evidence="6" id="KW-0675">Receptor</keyword>
<keyword evidence="5 9" id="KW-0472">Membrane</keyword>